<keyword evidence="2" id="KW-1185">Reference proteome</keyword>
<comment type="caution">
    <text evidence="1">The sequence shown here is derived from an EMBL/GenBank/DDBJ whole genome shotgun (WGS) entry which is preliminary data.</text>
</comment>
<organism evidence="1 2">
    <name type="scientific">Mycena alexandri</name>
    <dbReference type="NCBI Taxonomy" id="1745969"/>
    <lineage>
        <taxon>Eukaryota</taxon>
        <taxon>Fungi</taxon>
        <taxon>Dikarya</taxon>
        <taxon>Basidiomycota</taxon>
        <taxon>Agaricomycotina</taxon>
        <taxon>Agaricomycetes</taxon>
        <taxon>Agaricomycetidae</taxon>
        <taxon>Agaricales</taxon>
        <taxon>Marasmiineae</taxon>
        <taxon>Mycenaceae</taxon>
        <taxon>Mycena</taxon>
    </lineage>
</organism>
<reference evidence="1" key="1">
    <citation type="submission" date="2023-03" db="EMBL/GenBank/DDBJ databases">
        <title>Massive genome expansion in bonnet fungi (Mycena s.s.) driven by repeated elements and novel gene families across ecological guilds.</title>
        <authorList>
            <consortium name="Lawrence Berkeley National Laboratory"/>
            <person name="Harder C.B."/>
            <person name="Miyauchi S."/>
            <person name="Viragh M."/>
            <person name="Kuo A."/>
            <person name="Thoen E."/>
            <person name="Andreopoulos B."/>
            <person name="Lu D."/>
            <person name="Skrede I."/>
            <person name="Drula E."/>
            <person name="Henrissat B."/>
            <person name="Morin E."/>
            <person name="Kohler A."/>
            <person name="Barry K."/>
            <person name="LaButti K."/>
            <person name="Morin E."/>
            <person name="Salamov A."/>
            <person name="Lipzen A."/>
            <person name="Mereny Z."/>
            <person name="Hegedus B."/>
            <person name="Baldrian P."/>
            <person name="Stursova M."/>
            <person name="Weitz H."/>
            <person name="Taylor A."/>
            <person name="Grigoriev I.V."/>
            <person name="Nagy L.G."/>
            <person name="Martin F."/>
            <person name="Kauserud H."/>
        </authorList>
    </citation>
    <scope>NUCLEOTIDE SEQUENCE</scope>
    <source>
        <strain evidence="1">CBHHK200</strain>
    </source>
</reference>
<dbReference type="AlphaFoldDB" id="A0AAD6TH48"/>
<gene>
    <name evidence="1" type="ORF">C8F04DRAFT_1227363</name>
</gene>
<dbReference type="EMBL" id="JARJCM010000003">
    <property type="protein sequence ID" value="KAJ7046124.1"/>
    <property type="molecule type" value="Genomic_DNA"/>
</dbReference>
<proteinExistence type="predicted"/>
<evidence type="ECO:0000313" key="2">
    <source>
        <dbReference type="Proteomes" id="UP001218188"/>
    </source>
</evidence>
<accession>A0AAD6TH48</accession>
<evidence type="ECO:0000313" key="1">
    <source>
        <dbReference type="EMBL" id="KAJ7046124.1"/>
    </source>
</evidence>
<dbReference type="Proteomes" id="UP001218188">
    <property type="component" value="Unassembled WGS sequence"/>
</dbReference>
<name>A0AAD6TH48_9AGAR</name>
<sequence>MASKNVFGCLHFTIPPKGGPNMMFFGFQTKWSNNIYYLRTWVGYKTKTKKQACLEPMFQSQKWIDAYGQSAHLQLFPKSLSENVTEEAYSNVLERKHCPKVRAPGTLLSSDVHGRDARDEGWRQALLADTGIQPGSTTSSTSPTFDGTGNLPVQLASYNDFGCVNCAITMMFTLLSLSHLSPPTHRILDNIPATVWSVVGGVFGLEKVENITIYTLKTFRFEPVREKPNIARTPNLD</sequence>
<protein>
    <submittedName>
        <fullName evidence="1">Uncharacterized protein</fullName>
    </submittedName>
</protein>